<name>A0AAX4JVV5_9TREE</name>
<dbReference type="InterPro" id="IPR025337">
    <property type="entry name" value="Questin_oxidase-like"/>
</dbReference>
<evidence type="ECO:0000313" key="3">
    <source>
        <dbReference type="Proteomes" id="UP001355207"/>
    </source>
</evidence>
<accession>A0AAX4JVV5</accession>
<proteinExistence type="predicted"/>
<sequence length="542" mass="61354">MSSEIAFTKHYPNSTAEPSKVFRWPGVNWESTKAVREVLQENDRGYDIYESRRFAHNHFPHSALTRYSFGASSQLIRDTWEHDKSYLISLDPNDSHRDKEEVKNIPDKIDDSNWGDRQYVGRKGTYSRYLTFFHKEIERLGPIETINKYIFSGPANWQKFKNGDGEEKDGPMMIDRLVGGVFHPFIHVGFGLEFNDKVVLAEGLAEAAVHSDELNAPILTPEYVHEILYPSNPVPEHLRRPARDIPESEDCLEPNCAREPRLGRSLLEIYSILSKSEKLVPAPYDPDSSINERIKFASEGSKAQELRDLVEEWSLTDSELDNNEKEGWKRKYEELAILVTLLACATGRKGKGLKVDFFLMHTLTSSIFIPSYMPILSIPNRRLLLKAYLLVILNTALARGRPQIDPDLLMSYDAFPTAPGADSIVKAKEGNVIGRPEKKENRNPWLGIIESSLSHPDSHCPKAIRSLLYFSTSYGSTKPGCFIGTYLSGGQTHETLHGLSKVDGSVFIRGAGAIMNQMGWTREGQDEGNWEMSPVGYDEVWQ</sequence>
<dbReference type="Proteomes" id="UP001355207">
    <property type="component" value="Chromosome 5"/>
</dbReference>
<dbReference type="RefSeq" id="XP_066076324.1">
    <property type="nucleotide sequence ID" value="XM_066220227.1"/>
</dbReference>
<dbReference type="PANTHER" id="PTHR35870:SF1">
    <property type="entry name" value="PROTEIN, PUTATIVE (AFU_ORTHOLOGUE AFUA_5G03330)-RELATED"/>
    <property type="match status" value="1"/>
</dbReference>
<reference evidence="2 3" key="1">
    <citation type="submission" date="2024-01" db="EMBL/GenBank/DDBJ databases">
        <title>Comparative genomics of Cryptococcus and Kwoniella reveals pathogenesis evolution and contrasting modes of karyotype evolution via chromosome fusion or intercentromeric recombination.</title>
        <authorList>
            <person name="Coelho M.A."/>
            <person name="David-Palma M."/>
            <person name="Shea T."/>
            <person name="Bowers K."/>
            <person name="McGinley-Smith S."/>
            <person name="Mohammad A.W."/>
            <person name="Gnirke A."/>
            <person name="Yurkov A.M."/>
            <person name="Nowrousian M."/>
            <person name="Sun S."/>
            <person name="Cuomo C.A."/>
            <person name="Heitman J."/>
        </authorList>
    </citation>
    <scope>NUCLEOTIDE SEQUENCE [LARGE SCALE GENOMIC DNA]</scope>
    <source>
        <strain evidence="2 3">CBS 6074</strain>
    </source>
</reference>
<gene>
    <name evidence="2" type="ORF">L201_004485</name>
</gene>
<evidence type="ECO:0000313" key="2">
    <source>
        <dbReference type="EMBL" id="WWC89561.1"/>
    </source>
</evidence>
<dbReference type="GeneID" id="91095155"/>
<keyword evidence="1" id="KW-0560">Oxidoreductase</keyword>
<dbReference type="GO" id="GO:0016491">
    <property type="term" value="F:oxidoreductase activity"/>
    <property type="evidence" value="ECO:0007669"/>
    <property type="project" value="UniProtKB-KW"/>
</dbReference>
<evidence type="ECO:0000256" key="1">
    <source>
        <dbReference type="ARBA" id="ARBA00023002"/>
    </source>
</evidence>
<dbReference type="Pfam" id="PF14027">
    <property type="entry name" value="Questin_oxidase"/>
    <property type="match status" value="1"/>
</dbReference>
<protein>
    <submittedName>
        <fullName evidence="2">Uncharacterized protein</fullName>
    </submittedName>
</protein>
<organism evidence="2 3">
    <name type="scientific">Kwoniella dendrophila CBS 6074</name>
    <dbReference type="NCBI Taxonomy" id="1295534"/>
    <lineage>
        <taxon>Eukaryota</taxon>
        <taxon>Fungi</taxon>
        <taxon>Dikarya</taxon>
        <taxon>Basidiomycota</taxon>
        <taxon>Agaricomycotina</taxon>
        <taxon>Tremellomycetes</taxon>
        <taxon>Tremellales</taxon>
        <taxon>Cryptococcaceae</taxon>
        <taxon>Kwoniella</taxon>
    </lineage>
</organism>
<dbReference type="PANTHER" id="PTHR35870">
    <property type="entry name" value="PROTEIN, PUTATIVE (AFU_ORTHOLOGUE AFUA_5G03330)-RELATED"/>
    <property type="match status" value="1"/>
</dbReference>
<dbReference type="AlphaFoldDB" id="A0AAX4JVV5"/>
<dbReference type="EMBL" id="CP144102">
    <property type="protein sequence ID" value="WWC89561.1"/>
    <property type="molecule type" value="Genomic_DNA"/>
</dbReference>
<keyword evidence="3" id="KW-1185">Reference proteome</keyword>